<dbReference type="Pfam" id="PF00847">
    <property type="entry name" value="AP2"/>
    <property type="match status" value="1"/>
</dbReference>
<dbReference type="GO" id="GO:0005634">
    <property type="term" value="C:nucleus"/>
    <property type="evidence" value="ECO:0007669"/>
    <property type="project" value="UniProtKB-SubCell"/>
</dbReference>
<gene>
    <name evidence="9" type="ORF">QN277_023052</name>
</gene>
<dbReference type="GO" id="GO:0009873">
    <property type="term" value="P:ethylene-activated signaling pathway"/>
    <property type="evidence" value="ECO:0007669"/>
    <property type="project" value="InterPro"/>
</dbReference>
<comment type="similarity">
    <text evidence="6">Belongs to the AP2/ERF transcription factor family. ERF subfamily.</text>
</comment>
<dbReference type="GO" id="GO:0003700">
    <property type="term" value="F:DNA-binding transcription factor activity"/>
    <property type="evidence" value="ECO:0007669"/>
    <property type="project" value="InterPro"/>
</dbReference>
<dbReference type="FunFam" id="3.30.730.10:FF:000001">
    <property type="entry name" value="Ethylene-responsive transcription factor 2"/>
    <property type="match status" value="1"/>
</dbReference>
<protein>
    <recommendedName>
        <fullName evidence="8">AP2/ERF domain-containing protein</fullName>
    </recommendedName>
</protein>
<evidence type="ECO:0000256" key="2">
    <source>
        <dbReference type="ARBA" id="ARBA00023015"/>
    </source>
</evidence>
<dbReference type="SMART" id="SM00380">
    <property type="entry name" value="AP2"/>
    <property type="match status" value="1"/>
</dbReference>
<keyword evidence="3" id="KW-0238">DNA-binding</keyword>
<evidence type="ECO:0000313" key="10">
    <source>
        <dbReference type="Proteomes" id="UP001293593"/>
    </source>
</evidence>
<name>A0AAE1JGF3_9FABA</name>
<dbReference type="InterPro" id="IPR044808">
    <property type="entry name" value="ERF_plant"/>
</dbReference>
<proteinExistence type="inferred from homology"/>
<keyword evidence="10" id="KW-1185">Reference proteome</keyword>
<keyword evidence="4" id="KW-0804">Transcription</keyword>
<dbReference type="SUPFAM" id="SSF54171">
    <property type="entry name" value="DNA-binding domain"/>
    <property type="match status" value="1"/>
</dbReference>
<dbReference type="Proteomes" id="UP001293593">
    <property type="component" value="Unassembled WGS sequence"/>
</dbReference>
<sequence>MIPYHLSPLDSVQQYLLQDDPSSMILMNVFFTSNNNPSFSHSSDVSLPEQGGSSSSGTVFSGEHDNAIKFPAADSNNAGSVAREVNAPARWRSYRGVRRRPWGKFAAEIRDPKRNGARIWLGTYEREEDAALAYDRAAFKMRGRKAKLNFPHLIGLEPLPEPARVVAGQKRRQPPEPSWSSGNTYEHDGCQGSSRRKNLAGLLNKLANKWKSKSQA</sequence>
<evidence type="ECO:0000256" key="7">
    <source>
        <dbReference type="SAM" id="MobiDB-lite"/>
    </source>
</evidence>
<dbReference type="GO" id="GO:0003677">
    <property type="term" value="F:DNA binding"/>
    <property type="evidence" value="ECO:0007669"/>
    <property type="project" value="UniProtKB-KW"/>
</dbReference>
<evidence type="ECO:0000256" key="6">
    <source>
        <dbReference type="ARBA" id="ARBA00024343"/>
    </source>
</evidence>
<comment type="caution">
    <text evidence="9">The sequence shown here is derived from an EMBL/GenBank/DDBJ whole genome shotgun (WGS) entry which is preliminary data.</text>
</comment>
<comment type="subcellular location">
    <subcellularLocation>
        <location evidence="1">Nucleus</location>
    </subcellularLocation>
</comment>
<organism evidence="9 10">
    <name type="scientific">Acacia crassicarpa</name>
    <name type="common">northern wattle</name>
    <dbReference type="NCBI Taxonomy" id="499986"/>
    <lineage>
        <taxon>Eukaryota</taxon>
        <taxon>Viridiplantae</taxon>
        <taxon>Streptophyta</taxon>
        <taxon>Embryophyta</taxon>
        <taxon>Tracheophyta</taxon>
        <taxon>Spermatophyta</taxon>
        <taxon>Magnoliopsida</taxon>
        <taxon>eudicotyledons</taxon>
        <taxon>Gunneridae</taxon>
        <taxon>Pentapetalae</taxon>
        <taxon>rosids</taxon>
        <taxon>fabids</taxon>
        <taxon>Fabales</taxon>
        <taxon>Fabaceae</taxon>
        <taxon>Caesalpinioideae</taxon>
        <taxon>mimosoid clade</taxon>
        <taxon>Acacieae</taxon>
        <taxon>Acacia</taxon>
    </lineage>
</organism>
<evidence type="ECO:0000259" key="8">
    <source>
        <dbReference type="PROSITE" id="PS51032"/>
    </source>
</evidence>
<feature type="region of interest" description="Disordered" evidence="7">
    <location>
        <begin position="165"/>
        <end position="194"/>
    </location>
</feature>
<feature type="domain" description="AP2/ERF" evidence="8">
    <location>
        <begin position="93"/>
        <end position="151"/>
    </location>
</feature>
<evidence type="ECO:0000256" key="5">
    <source>
        <dbReference type="ARBA" id="ARBA00023242"/>
    </source>
</evidence>
<dbReference type="PANTHER" id="PTHR31190:SF274">
    <property type="entry name" value="ETHYLENE-RESPONSIVE TRANSCRIPTION FACTOR 13"/>
    <property type="match status" value="1"/>
</dbReference>
<evidence type="ECO:0000256" key="3">
    <source>
        <dbReference type="ARBA" id="ARBA00023125"/>
    </source>
</evidence>
<accession>A0AAE1JGF3</accession>
<evidence type="ECO:0000256" key="1">
    <source>
        <dbReference type="ARBA" id="ARBA00004123"/>
    </source>
</evidence>
<feature type="region of interest" description="Disordered" evidence="7">
    <location>
        <begin position="40"/>
        <end position="60"/>
    </location>
</feature>
<dbReference type="PRINTS" id="PR00367">
    <property type="entry name" value="ETHRSPELEMNT"/>
</dbReference>
<dbReference type="CDD" id="cd00018">
    <property type="entry name" value="AP2"/>
    <property type="match status" value="1"/>
</dbReference>
<evidence type="ECO:0000313" key="9">
    <source>
        <dbReference type="EMBL" id="KAK4269961.1"/>
    </source>
</evidence>
<dbReference type="InterPro" id="IPR016177">
    <property type="entry name" value="DNA-bd_dom_sf"/>
</dbReference>
<dbReference type="AlphaFoldDB" id="A0AAE1JGF3"/>
<reference evidence="9" key="1">
    <citation type="submission" date="2023-10" db="EMBL/GenBank/DDBJ databases">
        <title>Chromosome-level genome of the transformable northern wattle, Acacia crassicarpa.</title>
        <authorList>
            <person name="Massaro I."/>
            <person name="Sinha N.R."/>
            <person name="Poethig S."/>
            <person name="Leichty A.R."/>
        </authorList>
    </citation>
    <scope>NUCLEOTIDE SEQUENCE</scope>
    <source>
        <strain evidence="9">Acra3RX</strain>
        <tissue evidence="9">Leaf</tissue>
    </source>
</reference>
<evidence type="ECO:0000256" key="4">
    <source>
        <dbReference type="ARBA" id="ARBA00023163"/>
    </source>
</evidence>
<dbReference type="InterPro" id="IPR001471">
    <property type="entry name" value="AP2/ERF_dom"/>
</dbReference>
<dbReference type="Gene3D" id="3.30.730.10">
    <property type="entry name" value="AP2/ERF domain"/>
    <property type="match status" value="1"/>
</dbReference>
<keyword evidence="2" id="KW-0805">Transcription regulation</keyword>
<dbReference type="PANTHER" id="PTHR31190">
    <property type="entry name" value="DNA-BINDING DOMAIN"/>
    <property type="match status" value="1"/>
</dbReference>
<dbReference type="InterPro" id="IPR036955">
    <property type="entry name" value="AP2/ERF_dom_sf"/>
</dbReference>
<dbReference type="EMBL" id="JAWXYG010000006">
    <property type="protein sequence ID" value="KAK4269961.1"/>
    <property type="molecule type" value="Genomic_DNA"/>
</dbReference>
<dbReference type="PROSITE" id="PS51032">
    <property type="entry name" value="AP2_ERF"/>
    <property type="match status" value="1"/>
</dbReference>
<keyword evidence="5" id="KW-0539">Nucleus</keyword>